<dbReference type="PROSITE" id="PS50082">
    <property type="entry name" value="WD_REPEATS_2"/>
    <property type="match status" value="6"/>
</dbReference>
<feature type="repeat" description="WD" evidence="8">
    <location>
        <begin position="563"/>
        <end position="595"/>
    </location>
</feature>
<dbReference type="GO" id="GO:0007165">
    <property type="term" value="P:signal transduction"/>
    <property type="evidence" value="ECO:0007669"/>
    <property type="project" value="UniProtKB-ARBA"/>
</dbReference>
<dbReference type="InterPro" id="IPR036322">
    <property type="entry name" value="WD40_repeat_dom_sf"/>
</dbReference>
<evidence type="ECO:0000256" key="2">
    <source>
        <dbReference type="ARBA" id="ARBA00007253"/>
    </source>
</evidence>
<organism evidence="13 14">
    <name type="scientific">Aspergillus leporis</name>
    <dbReference type="NCBI Taxonomy" id="41062"/>
    <lineage>
        <taxon>Eukaryota</taxon>
        <taxon>Fungi</taxon>
        <taxon>Dikarya</taxon>
        <taxon>Ascomycota</taxon>
        <taxon>Pezizomycotina</taxon>
        <taxon>Eurotiomycetes</taxon>
        <taxon>Eurotiomycetidae</taxon>
        <taxon>Eurotiales</taxon>
        <taxon>Aspergillaceae</taxon>
        <taxon>Aspergillus</taxon>
        <taxon>Aspergillus subgen. Circumdati</taxon>
    </lineage>
</organism>
<keyword evidence="4" id="KW-0677">Repeat</keyword>
<dbReference type="AlphaFoldDB" id="A0A5N5XGA3"/>
<dbReference type="SMART" id="SM01190">
    <property type="entry name" value="EMP24_GP25L"/>
    <property type="match status" value="1"/>
</dbReference>
<dbReference type="PROSITE" id="PS00678">
    <property type="entry name" value="WD_REPEATS_1"/>
    <property type="match status" value="4"/>
</dbReference>
<dbReference type="InterPro" id="IPR005631">
    <property type="entry name" value="SDH"/>
</dbReference>
<gene>
    <name evidence="13" type="ORF">BDV29DRAFT_187411</name>
</gene>
<dbReference type="Pfam" id="PF00400">
    <property type="entry name" value="WD40"/>
    <property type="match status" value="6"/>
</dbReference>
<dbReference type="EMBL" id="ML732152">
    <property type="protein sequence ID" value="KAB8079215.1"/>
    <property type="molecule type" value="Genomic_DNA"/>
</dbReference>
<sequence length="778" mass="86644">MRSILKILFLCLVQISAALKFDLPATSGKNERCIRNFVFKDQLVVVTAIVSGQKGDGQLVNMHIKDALGNDHGRPRNVVGETRQAFTSAADTAFDVCFENHVDGRSNVANPYRSIELDVDIGADARDWSSIQAQEKLKPVETDLRRIEEMVQEIVSEMEYLRAREQKLRDTNESTNERVKWFAFGTMGMLIGLGVWQVIYLRAYFSSAIRAKDGPSAPSTAPEHREYQTSRTPNQAVPNTTSTMTKDYPKVGEKVVPPDLVSAVDPNFRPADPYPGKVEHYTGGRQETGAQKPELGVGEMEGITFKVEPLKRSGEDVSTMRARLLYQSRKRGILESDLLLSTFADVYLSKMDKDQLAEYDRFLDENDWDIYYWATQETPVEGTEVNTSSAAEDTPTETWKRTGAKSGEWAQTVGAYKAAYRPVPSRWAESEVLRLLRQHVQDNSATGFHAAKSKKTGGTGLGRMPNLVLRGTLEGHNGWVTSLATSLENPNMLLSASRDKTLIIWNLTRDEQAYGYPKRSLEGHSHIVSDCVISSDGAYALSSSWDKSLRLWELSTGETTRKFVGHTNDVLSVSFSADNRQIVSASRDRSIKLWNTLGDCKFTITEKGHSDWVSCVRFSPNPQNPVIVSAGCDKLVKVWELASCRLQTDHIGHTGYINTVTISPDGSLCASGGKDGTTMLWDLNESKHLYSLHAGDEIHALVFSPNRYWLCAATASSITIFDLEKKSKVDELKPEYIEKGKKAREPECISLAWSADGQTLFAGYTDNKIRAWGVMSRA</sequence>
<dbReference type="PRINTS" id="PR00320">
    <property type="entry name" value="GPROTEINBRPT"/>
</dbReference>
<evidence type="ECO:0000256" key="11">
    <source>
        <dbReference type="SAM" id="SignalP"/>
    </source>
</evidence>
<keyword evidence="10" id="KW-0472">Membrane</keyword>
<dbReference type="PROSITE" id="PS50294">
    <property type="entry name" value="WD_REPEATS_REGION"/>
    <property type="match status" value="6"/>
</dbReference>
<evidence type="ECO:0000256" key="10">
    <source>
        <dbReference type="SAM" id="Phobius"/>
    </source>
</evidence>
<dbReference type="FunFam" id="1.10.150.250:FF:000002">
    <property type="entry name" value="Succinate dehydrogenase assembly factor 2, mitochondrial"/>
    <property type="match status" value="1"/>
</dbReference>
<keyword evidence="3 8" id="KW-0853">WD repeat</keyword>
<evidence type="ECO:0000256" key="3">
    <source>
        <dbReference type="ARBA" id="ARBA00022574"/>
    </source>
</evidence>
<protein>
    <recommendedName>
        <fullName evidence="7">Succinate dehydrogenase assembly factor 2, mitochondrial</fullName>
        <shortName evidence="7">SDH assembly factor 2</shortName>
        <shortName evidence="7">SDHAF2</shortName>
    </recommendedName>
</protein>
<keyword evidence="10" id="KW-0812">Transmembrane</keyword>
<feature type="region of interest" description="Disordered" evidence="9">
    <location>
        <begin position="264"/>
        <end position="290"/>
    </location>
</feature>
<dbReference type="InterPro" id="IPR028882">
    <property type="entry name" value="SDHAF2"/>
</dbReference>
<dbReference type="InterPro" id="IPR020472">
    <property type="entry name" value="WD40_PAC1"/>
</dbReference>
<dbReference type="HAMAP" id="MF_03057">
    <property type="entry name" value="SDHAF2"/>
    <property type="match status" value="1"/>
</dbReference>
<dbReference type="GO" id="GO:0005759">
    <property type="term" value="C:mitochondrial matrix"/>
    <property type="evidence" value="ECO:0007669"/>
    <property type="project" value="UniProtKB-SubCell"/>
</dbReference>
<dbReference type="InterPro" id="IPR036714">
    <property type="entry name" value="SDH_sf"/>
</dbReference>
<comment type="subcellular location">
    <subcellularLocation>
        <location evidence="1 7">Mitochondrion matrix</location>
    </subcellularLocation>
</comment>
<dbReference type="GO" id="GO:0043022">
    <property type="term" value="F:ribosome binding"/>
    <property type="evidence" value="ECO:0007669"/>
    <property type="project" value="InterPro"/>
</dbReference>
<evidence type="ECO:0000256" key="5">
    <source>
        <dbReference type="ARBA" id="ARBA00023128"/>
    </source>
</evidence>
<dbReference type="SUPFAM" id="SSF109910">
    <property type="entry name" value="YgfY-like"/>
    <property type="match status" value="1"/>
</dbReference>
<evidence type="ECO:0000313" key="13">
    <source>
        <dbReference type="EMBL" id="KAB8079215.1"/>
    </source>
</evidence>
<feature type="domain" description="GOLD" evidence="12">
    <location>
        <begin position="18"/>
        <end position="206"/>
    </location>
</feature>
<reference evidence="13 14" key="1">
    <citation type="submission" date="2019-04" db="EMBL/GenBank/DDBJ databases">
        <title>Friends and foes A comparative genomics study of 23 Aspergillus species from section Flavi.</title>
        <authorList>
            <consortium name="DOE Joint Genome Institute"/>
            <person name="Kjaerbolling I."/>
            <person name="Vesth T."/>
            <person name="Frisvad J.C."/>
            <person name="Nybo J.L."/>
            <person name="Theobald S."/>
            <person name="Kildgaard S."/>
            <person name="Isbrandt T."/>
            <person name="Kuo A."/>
            <person name="Sato A."/>
            <person name="Lyhne E.K."/>
            <person name="Kogle M.E."/>
            <person name="Wiebenga A."/>
            <person name="Kun R.S."/>
            <person name="Lubbers R.J."/>
            <person name="Makela M.R."/>
            <person name="Barry K."/>
            <person name="Chovatia M."/>
            <person name="Clum A."/>
            <person name="Daum C."/>
            <person name="Haridas S."/>
            <person name="He G."/>
            <person name="LaButti K."/>
            <person name="Lipzen A."/>
            <person name="Mondo S."/>
            <person name="Riley R."/>
            <person name="Salamov A."/>
            <person name="Simmons B.A."/>
            <person name="Magnuson J.K."/>
            <person name="Henrissat B."/>
            <person name="Mortensen U.H."/>
            <person name="Larsen T.O."/>
            <person name="Devries R.P."/>
            <person name="Grigoriev I.V."/>
            <person name="Machida M."/>
            <person name="Baker S.E."/>
            <person name="Andersen M.R."/>
        </authorList>
    </citation>
    <scope>NUCLEOTIDE SEQUENCE [LARGE SCALE GENOMIC DNA]</scope>
    <source>
        <strain evidence="13 14">CBS 151.66</strain>
    </source>
</reference>
<feature type="repeat" description="WD" evidence="8">
    <location>
        <begin position="650"/>
        <end position="691"/>
    </location>
</feature>
<comment type="similarity">
    <text evidence="2">Belongs to the WD repeat G protein beta family. Ribosomal protein RACK1 subfamily.</text>
</comment>
<dbReference type="Gene3D" id="1.10.150.250">
    <property type="entry name" value="Flavinator of succinate dehydrogenase"/>
    <property type="match status" value="1"/>
</dbReference>
<dbReference type="InterPro" id="IPR045223">
    <property type="entry name" value="RACK1-like"/>
</dbReference>
<dbReference type="PANTHER" id="PTHR19868">
    <property type="entry name" value="RECEPTOR FOR ACTIVATED PROTEIN KINASE C RACK1"/>
    <property type="match status" value="1"/>
</dbReference>
<keyword evidence="5 7" id="KW-0496">Mitochondrion</keyword>
<evidence type="ECO:0000313" key="14">
    <source>
        <dbReference type="Proteomes" id="UP000326565"/>
    </source>
</evidence>
<keyword evidence="14" id="KW-1185">Reference proteome</keyword>
<feature type="region of interest" description="Disordered" evidence="9">
    <location>
        <begin position="211"/>
        <end position="251"/>
    </location>
</feature>
<feature type="compositionally biased region" description="Polar residues" evidence="9">
    <location>
        <begin position="229"/>
        <end position="245"/>
    </location>
</feature>
<accession>A0A5N5XGA3</accession>
<feature type="repeat" description="WD" evidence="8">
    <location>
        <begin position="606"/>
        <end position="643"/>
    </location>
</feature>
<comment type="function">
    <text evidence="7">Plays an essential role in the assembly of succinate dehydrogenase (SDH), an enzyme complex (also referred to as respiratory complex II) that is a component of both the tricarboxylic acid (TCA) cycle and the mitochondrial electron transport chain, and which couples the oxidation of succinate to fumarate with the reduction of ubiquinone (coenzyme Q) to ubiquinol. Required for flavinylation (covalent attachment of FAD) of the flavoprotein subunit of the SDH catalytic dimer.</text>
</comment>
<dbReference type="FunFam" id="2.130.10.10:FF:000039">
    <property type="entry name" value="Guanine nucleotide-binding protein subunit beta-like protein"/>
    <property type="match status" value="1"/>
</dbReference>
<feature type="chain" id="PRO_5025003515" description="Succinate dehydrogenase assembly factor 2, mitochondrial" evidence="11">
    <location>
        <begin position="19"/>
        <end position="778"/>
    </location>
</feature>
<dbReference type="InterPro" id="IPR001680">
    <property type="entry name" value="WD40_rpt"/>
</dbReference>
<dbReference type="Proteomes" id="UP000326565">
    <property type="component" value="Unassembled WGS sequence"/>
</dbReference>
<dbReference type="Pfam" id="PF03937">
    <property type="entry name" value="Sdh5"/>
    <property type="match status" value="1"/>
</dbReference>
<feature type="repeat" description="WD" evidence="8">
    <location>
        <begin position="521"/>
        <end position="562"/>
    </location>
</feature>
<dbReference type="CDD" id="cd00200">
    <property type="entry name" value="WD40"/>
    <property type="match status" value="1"/>
</dbReference>
<comment type="similarity">
    <text evidence="7">Belongs to the SDHAF2 family.</text>
</comment>
<dbReference type="GO" id="GO:0045182">
    <property type="term" value="F:translation regulator activity"/>
    <property type="evidence" value="ECO:0007669"/>
    <property type="project" value="InterPro"/>
</dbReference>
<keyword evidence="11" id="KW-0732">Signal</keyword>
<feature type="transmembrane region" description="Helical" evidence="10">
    <location>
        <begin position="181"/>
        <end position="201"/>
    </location>
</feature>
<dbReference type="InterPro" id="IPR019775">
    <property type="entry name" value="WD40_repeat_CS"/>
</dbReference>
<evidence type="ECO:0000256" key="1">
    <source>
        <dbReference type="ARBA" id="ARBA00004305"/>
    </source>
</evidence>
<dbReference type="Pfam" id="PF01105">
    <property type="entry name" value="EMP24_GP25L"/>
    <property type="match status" value="1"/>
</dbReference>
<dbReference type="InterPro" id="IPR009038">
    <property type="entry name" value="GOLD_dom"/>
</dbReference>
<dbReference type="GO" id="GO:0006121">
    <property type="term" value="P:mitochondrial electron transport, succinate to ubiquinone"/>
    <property type="evidence" value="ECO:0007669"/>
    <property type="project" value="UniProtKB-UniRule"/>
</dbReference>
<name>A0A5N5XGA3_9EURO</name>
<comment type="subunit">
    <text evidence="7">Interacts with the flavoprotein subunit within the SDH catalytic dimer.</text>
</comment>
<evidence type="ECO:0000259" key="12">
    <source>
        <dbReference type="SMART" id="SM01190"/>
    </source>
</evidence>
<evidence type="ECO:0000256" key="4">
    <source>
        <dbReference type="ARBA" id="ARBA00022737"/>
    </source>
</evidence>
<evidence type="ECO:0000256" key="8">
    <source>
        <dbReference type="PROSITE-ProRule" id="PRU00221"/>
    </source>
</evidence>
<dbReference type="SUPFAM" id="SSF50978">
    <property type="entry name" value="WD40 repeat-like"/>
    <property type="match status" value="1"/>
</dbReference>
<evidence type="ECO:0000256" key="6">
    <source>
        <dbReference type="ARBA" id="ARBA00023186"/>
    </source>
</evidence>
<feature type="signal peptide" evidence="11">
    <location>
        <begin position="1"/>
        <end position="18"/>
    </location>
</feature>
<proteinExistence type="inferred from homology"/>
<feature type="repeat" description="WD" evidence="8">
    <location>
        <begin position="750"/>
        <end position="778"/>
    </location>
</feature>
<keyword evidence="6 7" id="KW-0143">Chaperone</keyword>
<dbReference type="OrthoDB" id="7875889at2759"/>
<keyword evidence="10" id="KW-1133">Transmembrane helix</keyword>
<evidence type="ECO:0000256" key="9">
    <source>
        <dbReference type="SAM" id="MobiDB-lite"/>
    </source>
</evidence>
<dbReference type="Gene3D" id="2.130.10.10">
    <property type="entry name" value="YVTN repeat-like/Quinoprotein amine dehydrogenase"/>
    <property type="match status" value="1"/>
</dbReference>
<evidence type="ECO:0000256" key="7">
    <source>
        <dbReference type="HAMAP-Rule" id="MF_03057"/>
    </source>
</evidence>
<dbReference type="InterPro" id="IPR015943">
    <property type="entry name" value="WD40/YVTN_repeat-like_dom_sf"/>
</dbReference>
<feature type="repeat" description="WD" evidence="8">
    <location>
        <begin position="473"/>
        <end position="515"/>
    </location>
</feature>
<dbReference type="SMART" id="SM00320">
    <property type="entry name" value="WD40"/>
    <property type="match status" value="7"/>
</dbReference>